<keyword evidence="1" id="KW-0732">Signal</keyword>
<evidence type="ECO:0000313" key="2">
    <source>
        <dbReference type="EMBL" id="NOU59671.1"/>
    </source>
</evidence>
<comment type="caution">
    <text evidence="2">The sequence shown here is derived from an EMBL/GenBank/DDBJ whole genome shotgun (WGS) entry which is preliminary data.</text>
</comment>
<feature type="chain" id="PRO_5046678903" description="DUF4468 domain-containing protein" evidence="1">
    <location>
        <begin position="29"/>
        <end position="171"/>
    </location>
</feature>
<reference evidence="2 3" key="1">
    <citation type="submission" date="2018-12" db="EMBL/GenBank/DDBJ databases">
        <title>Marinifilum JC070 sp. nov., a marine bacterium isolated from Yongle Blue Hole in the South China Sea.</title>
        <authorList>
            <person name="Fu T."/>
        </authorList>
    </citation>
    <scope>NUCLEOTIDE SEQUENCE [LARGE SCALE GENOMIC DNA]</scope>
    <source>
        <strain evidence="2 3">JC070</strain>
    </source>
</reference>
<dbReference type="EMBL" id="RZNH01000009">
    <property type="protein sequence ID" value="NOU59671.1"/>
    <property type="molecule type" value="Genomic_DNA"/>
</dbReference>
<organism evidence="2 3">
    <name type="scientific">Marinifilum caeruleilacunae</name>
    <dbReference type="NCBI Taxonomy" id="2499076"/>
    <lineage>
        <taxon>Bacteria</taxon>
        <taxon>Pseudomonadati</taxon>
        <taxon>Bacteroidota</taxon>
        <taxon>Bacteroidia</taxon>
        <taxon>Marinilabiliales</taxon>
        <taxon>Marinifilaceae</taxon>
    </lineage>
</organism>
<evidence type="ECO:0000256" key="1">
    <source>
        <dbReference type="SAM" id="SignalP"/>
    </source>
</evidence>
<dbReference type="Proteomes" id="UP000732105">
    <property type="component" value="Unassembled WGS sequence"/>
</dbReference>
<dbReference type="RefSeq" id="WP_171594944.1">
    <property type="nucleotide sequence ID" value="NZ_RZNH01000009.1"/>
</dbReference>
<accession>A0ABX1WUL4</accession>
<name>A0ABX1WUL4_9BACT</name>
<evidence type="ECO:0000313" key="3">
    <source>
        <dbReference type="Proteomes" id="UP000732105"/>
    </source>
</evidence>
<sequence length="171" mass="20102">MKKTLKKTTRFFLLLLVAVSIPASFLFAQDTKLRKKETSLLILEFPTHENEWSKFPSKLKMNLEAHYFNVVFKPSVQKIVKKEKGKSDTSIQTVSKVHAIDKNEYKSVYTLKMQYHLDLKNFRAQLIDNSTGKIYRNITNPKTLRRSKYGWDVEGTINYVTKELNRYFVTN</sequence>
<keyword evidence="3" id="KW-1185">Reference proteome</keyword>
<gene>
    <name evidence="2" type="ORF">ELS83_07555</name>
</gene>
<protein>
    <recommendedName>
        <fullName evidence="4">DUF4468 domain-containing protein</fullName>
    </recommendedName>
</protein>
<proteinExistence type="predicted"/>
<evidence type="ECO:0008006" key="4">
    <source>
        <dbReference type="Google" id="ProtNLM"/>
    </source>
</evidence>
<feature type="signal peptide" evidence="1">
    <location>
        <begin position="1"/>
        <end position="28"/>
    </location>
</feature>